<evidence type="ECO:0000313" key="3">
    <source>
        <dbReference type="Proteomes" id="UP000636479"/>
    </source>
</evidence>
<evidence type="ECO:0000256" key="1">
    <source>
        <dbReference type="SAM" id="MobiDB-lite"/>
    </source>
</evidence>
<protein>
    <submittedName>
        <fullName evidence="2">Uncharacterized protein</fullName>
    </submittedName>
</protein>
<dbReference type="InterPro" id="IPR007224">
    <property type="entry name" value="TIF_Rrn11"/>
</dbReference>
<dbReference type="GeneID" id="59346720"/>
<organism evidence="2 3">
    <name type="scientific">Mycena indigotica</name>
    <dbReference type="NCBI Taxonomy" id="2126181"/>
    <lineage>
        <taxon>Eukaryota</taxon>
        <taxon>Fungi</taxon>
        <taxon>Dikarya</taxon>
        <taxon>Basidiomycota</taxon>
        <taxon>Agaricomycotina</taxon>
        <taxon>Agaricomycetes</taxon>
        <taxon>Agaricomycetidae</taxon>
        <taxon>Agaricales</taxon>
        <taxon>Marasmiineae</taxon>
        <taxon>Mycenaceae</taxon>
        <taxon>Mycena</taxon>
    </lineage>
</organism>
<dbReference type="GO" id="GO:0042790">
    <property type="term" value="P:nucleolar large rRNA transcription by RNA polymerase I"/>
    <property type="evidence" value="ECO:0007669"/>
    <property type="project" value="TreeGrafter"/>
</dbReference>
<dbReference type="GO" id="GO:0001181">
    <property type="term" value="F:RNA polymerase I general transcription initiation factor activity"/>
    <property type="evidence" value="ECO:0007669"/>
    <property type="project" value="InterPro"/>
</dbReference>
<reference evidence="2" key="1">
    <citation type="submission" date="2020-05" db="EMBL/GenBank/DDBJ databases">
        <title>Mycena genomes resolve the evolution of fungal bioluminescence.</title>
        <authorList>
            <person name="Tsai I.J."/>
        </authorList>
    </citation>
    <scope>NUCLEOTIDE SEQUENCE</scope>
    <source>
        <strain evidence="2">171206Taipei</strain>
    </source>
</reference>
<keyword evidence="3" id="KW-1185">Reference proteome</keyword>
<dbReference type="PANTHER" id="PTHR28244">
    <property type="entry name" value="RNA POLYMERASE I-SPECIFIC TRANSCRIPTION INITIATION FACTOR RRN11"/>
    <property type="match status" value="1"/>
</dbReference>
<dbReference type="RefSeq" id="XP_037219848.1">
    <property type="nucleotide sequence ID" value="XM_037364204.1"/>
</dbReference>
<comment type="caution">
    <text evidence="2">The sequence shown here is derived from an EMBL/GenBank/DDBJ whole genome shotgun (WGS) entry which is preliminary data.</text>
</comment>
<dbReference type="OrthoDB" id="2159786at2759"/>
<evidence type="ECO:0000313" key="2">
    <source>
        <dbReference type="EMBL" id="KAF7301848.1"/>
    </source>
</evidence>
<dbReference type="InterPro" id="IPR053029">
    <property type="entry name" value="RNA_pol_I-specific_init_factor"/>
</dbReference>
<sequence length="229" mass="26285">MTSIFAAPKTKRNAARKIHIRRLYDMMNIAIQRNDYVRANRAWSILARCPEVDWKALWTTGVYLVAEGLDDHEKLSSKIDFLRVMMLQRPSDKEIILKELCLRLILSGRYREALDDLELYLPSFPYQDNPILNIYAGLLTLYLAQSPQQGQANGPNPKLMRDAQTYFERAASLQPDFTLAQGYLDLLGTMAGQSQASPSDEDQDEIVSPQSDLPRRKRMRTNLMMQFPA</sequence>
<dbReference type="AlphaFoldDB" id="A0A8H6W4V2"/>
<dbReference type="EMBL" id="JACAZF010000006">
    <property type="protein sequence ID" value="KAF7301848.1"/>
    <property type="molecule type" value="Genomic_DNA"/>
</dbReference>
<feature type="region of interest" description="Disordered" evidence="1">
    <location>
        <begin position="192"/>
        <end position="229"/>
    </location>
</feature>
<proteinExistence type="predicted"/>
<gene>
    <name evidence="2" type="ORF">MIND_00750700</name>
</gene>
<name>A0A8H6W4V2_9AGAR</name>
<dbReference type="Proteomes" id="UP000636479">
    <property type="component" value="Unassembled WGS sequence"/>
</dbReference>
<dbReference type="GO" id="GO:0070860">
    <property type="term" value="C:RNA polymerase I core factor complex"/>
    <property type="evidence" value="ECO:0007669"/>
    <property type="project" value="TreeGrafter"/>
</dbReference>
<dbReference type="GO" id="GO:0017025">
    <property type="term" value="F:TBP-class protein binding"/>
    <property type="evidence" value="ECO:0007669"/>
    <property type="project" value="TreeGrafter"/>
</dbReference>
<dbReference type="GO" id="GO:0001164">
    <property type="term" value="F:RNA polymerase I core promoter sequence-specific DNA binding"/>
    <property type="evidence" value="ECO:0007669"/>
    <property type="project" value="InterPro"/>
</dbReference>
<accession>A0A8H6W4V2</accession>
<dbReference type="PANTHER" id="PTHR28244:SF1">
    <property type="entry name" value="RNA POLYMERASE I-SPECIFIC TRANSCRIPTION INITIATION FACTOR RRN11"/>
    <property type="match status" value="1"/>
</dbReference>
<dbReference type="Pfam" id="PF04090">
    <property type="entry name" value="Rrn11"/>
    <property type="match status" value="1"/>
</dbReference>